<dbReference type="SMART" id="SM00530">
    <property type="entry name" value="HTH_XRE"/>
    <property type="match status" value="1"/>
</dbReference>
<dbReference type="Proteomes" id="UP000236723">
    <property type="component" value="Unassembled WGS sequence"/>
</dbReference>
<evidence type="ECO:0000313" key="2">
    <source>
        <dbReference type="EMBL" id="SEG90742.1"/>
    </source>
</evidence>
<dbReference type="GO" id="GO:0003677">
    <property type="term" value="F:DNA binding"/>
    <property type="evidence" value="ECO:0007669"/>
    <property type="project" value="InterPro"/>
</dbReference>
<gene>
    <name evidence="2" type="ORF">SAMN04489712_12725</name>
</gene>
<accession>A0A1H6DZI3</accession>
<feature type="domain" description="HTH cro/C1-type" evidence="1">
    <location>
        <begin position="20"/>
        <end position="63"/>
    </location>
</feature>
<protein>
    <submittedName>
        <fullName evidence="2">Helix-turn-helix domain-containing protein</fullName>
    </submittedName>
</protein>
<dbReference type="EMBL" id="FNVO01000027">
    <property type="protein sequence ID" value="SEG90742.1"/>
    <property type="molecule type" value="Genomic_DNA"/>
</dbReference>
<dbReference type="Pfam" id="PF19054">
    <property type="entry name" value="DUF5753"/>
    <property type="match status" value="1"/>
</dbReference>
<name>A0A1H6DZI3_9ACTN</name>
<keyword evidence="3" id="KW-1185">Reference proteome</keyword>
<dbReference type="CDD" id="cd00093">
    <property type="entry name" value="HTH_XRE"/>
    <property type="match status" value="1"/>
</dbReference>
<dbReference type="Gene3D" id="1.10.260.40">
    <property type="entry name" value="lambda repressor-like DNA-binding domains"/>
    <property type="match status" value="1"/>
</dbReference>
<dbReference type="InterPro" id="IPR010982">
    <property type="entry name" value="Lambda_DNA-bd_dom_sf"/>
</dbReference>
<dbReference type="Pfam" id="PF13560">
    <property type="entry name" value="HTH_31"/>
    <property type="match status" value="1"/>
</dbReference>
<sequence length="279" mass="31490">MPHRDTYTRDPLIRTFGAFLRSLRESRRLTRQQLADALGCGPEWIEKLETAQRPPSEQTAKDLDTFFLGLPEETQGPFWKAWNEIRGQGRHLALLPGFSGYVEHEAKASSLHIFGAMVLHGLFQTEEYAYEVLKKGRTPEQAKQLVATRMERQNVLTRKDPPHIVAVFDAMALRRKIGNTEVMKDQLRHLIDLAEDHPNITIQLVPEHVGSYQGVMGAFTILGVSDGPNLVYVEGYTTGQLIDHPDEIQAYTRNYDLIRGTAASADESLSMLHATLENL</sequence>
<dbReference type="PROSITE" id="PS50943">
    <property type="entry name" value="HTH_CROC1"/>
    <property type="match status" value="1"/>
</dbReference>
<dbReference type="RefSeq" id="WP_103944082.1">
    <property type="nucleotide sequence ID" value="NZ_FNVO01000027.1"/>
</dbReference>
<dbReference type="AlphaFoldDB" id="A0A1H6DZI3"/>
<dbReference type="OrthoDB" id="3466567at2"/>
<dbReference type="SUPFAM" id="SSF47413">
    <property type="entry name" value="lambda repressor-like DNA-binding domains"/>
    <property type="match status" value="1"/>
</dbReference>
<organism evidence="2 3">
    <name type="scientific">Thermomonospora echinospora</name>
    <dbReference type="NCBI Taxonomy" id="1992"/>
    <lineage>
        <taxon>Bacteria</taxon>
        <taxon>Bacillati</taxon>
        <taxon>Actinomycetota</taxon>
        <taxon>Actinomycetes</taxon>
        <taxon>Streptosporangiales</taxon>
        <taxon>Thermomonosporaceae</taxon>
        <taxon>Thermomonospora</taxon>
    </lineage>
</organism>
<dbReference type="InterPro" id="IPR001387">
    <property type="entry name" value="Cro/C1-type_HTH"/>
</dbReference>
<evidence type="ECO:0000259" key="1">
    <source>
        <dbReference type="PROSITE" id="PS50943"/>
    </source>
</evidence>
<reference evidence="3" key="1">
    <citation type="submission" date="2016-10" db="EMBL/GenBank/DDBJ databases">
        <authorList>
            <person name="Varghese N."/>
            <person name="Submissions S."/>
        </authorList>
    </citation>
    <scope>NUCLEOTIDE SEQUENCE [LARGE SCALE GENOMIC DNA]</scope>
    <source>
        <strain evidence="3">DSM 43163</strain>
    </source>
</reference>
<dbReference type="InterPro" id="IPR043917">
    <property type="entry name" value="DUF5753"/>
</dbReference>
<proteinExistence type="predicted"/>
<evidence type="ECO:0000313" key="3">
    <source>
        <dbReference type="Proteomes" id="UP000236723"/>
    </source>
</evidence>